<gene>
    <name evidence="1" type="ORF">GGR48_003296</name>
</gene>
<keyword evidence="2" id="KW-1185">Reference proteome</keyword>
<dbReference type="Gene3D" id="3.40.1730.10">
    <property type="entry name" value="pa0076 domain"/>
    <property type="match status" value="1"/>
</dbReference>
<dbReference type="Proteomes" id="UP000538670">
    <property type="component" value="Unassembled WGS sequence"/>
</dbReference>
<dbReference type="Pfam" id="PF09867">
    <property type="entry name" value="TagF_N"/>
    <property type="match status" value="1"/>
</dbReference>
<organism evidence="1 2">
    <name type="scientific">Sphingomonas pseudosanguinis</name>
    <dbReference type="NCBI Taxonomy" id="413712"/>
    <lineage>
        <taxon>Bacteria</taxon>
        <taxon>Pseudomonadati</taxon>
        <taxon>Pseudomonadota</taxon>
        <taxon>Alphaproteobacteria</taxon>
        <taxon>Sphingomonadales</taxon>
        <taxon>Sphingomonadaceae</taxon>
        <taxon>Sphingomonas</taxon>
    </lineage>
</organism>
<dbReference type="AlphaFoldDB" id="A0A7W6F4V0"/>
<dbReference type="InterPro" id="IPR017748">
    <property type="entry name" value="TagF"/>
</dbReference>
<evidence type="ECO:0000313" key="1">
    <source>
        <dbReference type="EMBL" id="MBB3880845.1"/>
    </source>
</evidence>
<comment type="caution">
    <text evidence="1">The sequence shown here is derived from an EMBL/GenBank/DDBJ whole genome shotgun (WGS) entry which is preliminary data.</text>
</comment>
<accession>A0A7W6F4V0</accession>
<dbReference type="NCBIfam" id="TIGR03373">
    <property type="entry name" value="VI_minor_4"/>
    <property type="match status" value="1"/>
</dbReference>
<proteinExistence type="predicted"/>
<sequence>MPGDIMTALLFGKLPAHGDFVARGVGQAQRQALDVWLSASQAAAVAAYPDFADRFDRALPWRAEGVGVAGAITPSQDAVGRRFPLLLLVAGDGDAGAHCEELLFRAIGEGWDADRLAAEAGAAPDGPVAGWTGPDDARLAGERPADLLTAMLA</sequence>
<reference evidence="1 2" key="1">
    <citation type="submission" date="2020-08" db="EMBL/GenBank/DDBJ databases">
        <title>Genomic Encyclopedia of Type Strains, Phase IV (KMG-IV): sequencing the most valuable type-strain genomes for metagenomic binning, comparative biology and taxonomic classification.</title>
        <authorList>
            <person name="Goeker M."/>
        </authorList>
    </citation>
    <scope>NUCLEOTIDE SEQUENCE [LARGE SCALE GENOMIC DNA]</scope>
    <source>
        <strain evidence="1 2">DSM 19512</strain>
    </source>
</reference>
<evidence type="ECO:0000313" key="2">
    <source>
        <dbReference type="Proteomes" id="UP000538670"/>
    </source>
</evidence>
<dbReference type="RefSeq" id="WP_183952876.1">
    <property type="nucleotide sequence ID" value="NZ_JACIDH010000022.1"/>
</dbReference>
<dbReference type="InterPro" id="IPR038225">
    <property type="entry name" value="TagF_sf"/>
</dbReference>
<protein>
    <submittedName>
        <fullName evidence="1">Type VI secretion system ImpM family protein</fullName>
    </submittedName>
</protein>
<name>A0A7W6F4V0_9SPHN</name>
<dbReference type="EMBL" id="JACIDH010000022">
    <property type="protein sequence ID" value="MBB3880845.1"/>
    <property type="molecule type" value="Genomic_DNA"/>
</dbReference>